<protein>
    <submittedName>
        <fullName evidence="2">Uncharacterized protein</fullName>
    </submittedName>
</protein>
<organism evidence="2 3">
    <name type="scientific">Skeletonema marinoi</name>
    <dbReference type="NCBI Taxonomy" id="267567"/>
    <lineage>
        <taxon>Eukaryota</taxon>
        <taxon>Sar</taxon>
        <taxon>Stramenopiles</taxon>
        <taxon>Ochrophyta</taxon>
        <taxon>Bacillariophyta</taxon>
        <taxon>Coscinodiscophyceae</taxon>
        <taxon>Thalassiosirophycidae</taxon>
        <taxon>Thalassiosirales</taxon>
        <taxon>Skeletonemataceae</taxon>
        <taxon>Skeletonema</taxon>
        <taxon>Skeletonema marinoi-dohrnii complex</taxon>
    </lineage>
</organism>
<evidence type="ECO:0000313" key="3">
    <source>
        <dbReference type="Proteomes" id="UP001224775"/>
    </source>
</evidence>
<name>A0AAD8YL94_9STRA</name>
<proteinExistence type="predicted"/>
<dbReference type="EMBL" id="JATAAI010000001">
    <property type="protein sequence ID" value="KAK1748448.1"/>
    <property type="molecule type" value="Genomic_DNA"/>
</dbReference>
<gene>
    <name evidence="2" type="ORF">QTG54_000387</name>
</gene>
<dbReference type="AlphaFoldDB" id="A0AAD8YL94"/>
<feature type="region of interest" description="Disordered" evidence="1">
    <location>
        <begin position="1"/>
        <end position="44"/>
    </location>
</feature>
<comment type="caution">
    <text evidence="2">The sequence shown here is derived from an EMBL/GenBank/DDBJ whole genome shotgun (WGS) entry which is preliminary data.</text>
</comment>
<accession>A0AAD8YL94</accession>
<evidence type="ECO:0000256" key="1">
    <source>
        <dbReference type="SAM" id="MobiDB-lite"/>
    </source>
</evidence>
<sequence>MSELPSDAKEGEAIGGGGAAAEGNNTDAPSIQPQTTKPPPTKLIPSGVVCLRGNLVQETRDDTSVYRITGLWSMGLDQILADPENKLALCSDFEYEHKTESSSSGETSASVPAVTFPPSGTYIGSFTVNNAGVKTKVEEQDVVLNFVENNEGFYNVEGKGSNMYGKYTISGTLSTEGVITIYRHYTSLVAQPTKTNKTKKKNQSHK</sequence>
<evidence type="ECO:0000313" key="2">
    <source>
        <dbReference type="EMBL" id="KAK1748448.1"/>
    </source>
</evidence>
<reference evidence="2" key="1">
    <citation type="submission" date="2023-06" db="EMBL/GenBank/DDBJ databases">
        <title>Survivors Of The Sea: Transcriptome response of Skeletonema marinoi to long-term dormancy.</title>
        <authorList>
            <person name="Pinder M.I.M."/>
            <person name="Kourtchenko O."/>
            <person name="Robertson E.K."/>
            <person name="Larsson T."/>
            <person name="Maumus F."/>
            <person name="Osuna-Cruz C.M."/>
            <person name="Vancaester E."/>
            <person name="Stenow R."/>
            <person name="Vandepoele K."/>
            <person name="Ploug H."/>
            <person name="Bruchert V."/>
            <person name="Godhe A."/>
            <person name="Topel M."/>
        </authorList>
    </citation>
    <scope>NUCLEOTIDE SEQUENCE</scope>
    <source>
        <strain evidence="2">R05AC</strain>
    </source>
</reference>
<feature type="compositionally biased region" description="Basic and acidic residues" evidence="1">
    <location>
        <begin position="1"/>
        <end position="12"/>
    </location>
</feature>
<keyword evidence="3" id="KW-1185">Reference proteome</keyword>
<dbReference type="Proteomes" id="UP001224775">
    <property type="component" value="Unassembled WGS sequence"/>
</dbReference>